<reference evidence="2" key="1">
    <citation type="submission" date="2021-03" db="EMBL/GenBank/DDBJ databases">
        <title>Draft genome sequence of rust myrtle Austropuccinia psidii MF-1, a brazilian biotype.</title>
        <authorList>
            <person name="Quecine M.C."/>
            <person name="Pachon D.M.R."/>
            <person name="Bonatelli M.L."/>
            <person name="Correr F.H."/>
            <person name="Franceschini L.M."/>
            <person name="Leite T.F."/>
            <person name="Margarido G.R.A."/>
            <person name="Almeida C.A."/>
            <person name="Ferrarezi J.A."/>
            <person name="Labate C.A."/>
        </authorList>
    </citation>
    <scope>NUCLEOTIDE SEQUENCE</scope>
    <source>
        <strain evidence="2">MF-1</strain>
    </source>
</reference>
<organism evidence="2 3">
    <name type="scientific">Austropuccinia psidii MF-1</name>
    <dbReference type="NCBI Taxonomy" id="1389203"/>
    <lineage>
        <taxon>Eukaryota</taxon>
        <taxon>Fungi</taxon>
        <taxon>Dikarya</taxon>
        <taxon>Basidiomycota</taxon>
        <taxon>Pucciniomycotina</taxon>
        <taxon>Pucciniomycetes</taxon>
        <taxon>Pucciniales</taxon>
        <taxon>Sphaerophragmiaceae</taxon>
        <taxon>Austropuccinia</taxon>
    </lineage>
</organism>
<protein>
    <recommendedName>
        <fullName evidence="1">Reverse transcriptase Ty1/copia-type domain-containing protein</fullName>
    </recommendedName>
</protein>
<dbReference type="AlphaFoldDB" id="A0A9Q3IW59"/>
<evidence type="ECO:0000259" key="1">
    <source>
        <dbReference type="Pfam" id="PF07727"/>
    </source>
</evidence>
<dbReference type="EMBL" id="AVOT02056853">
    <property type="protein sequence ID" value="MBW0551098.1"/>
    <property type="molecule type" value="Genomic_DNA"/>
</dbReference>
<dbReference type="InterPro" id="IPR013103">
    <property type="entry name" value="RVT_2"/>
</dbReference>
<accession>A0A9Q3IW59</accession>
<dbReference type="PANTHER" id="PTHR11439:SF470">
    <property type="entry name" value="CYSTEINE-RICH RLK (RECEPTOR-LIKE PROTEIN KINASE) 8"/>
    <property type="match status" value="1"/>
</dbReference>
<gene>
    <name evidence="2" type="ORF">O181_090813</name>
</gene>
<keyword evidence="3" id="KW-1185">Reference proteome</keyword>
<feature type="domain" description="Reverse transcriptase Ty1/copia-type" evidence="1">
    <location>
        <begin position="120"/>
        <end position="217"/>
    </location>
</feature>
<evidence type="ECO:0000313" key="2">
    <source>
        <dbReference type="EMBL" id="MBW0551098.1"/>
    </source>
</evidence>
<dbReference type="PANTHER" id="PTHR11439">
    <property type="entry name" value="GAG-POL-RELATED RETROTRANSPOSON"/>
    <property type="match status" value="1"/>
</dbReference>
<dbReference type="Pfam" id="PF07727">
    <property type="entry name" value="RVT_2"/>
    <property type="match status" value="1"/>
</dbReference>
<proteinExistence type="predicted"/>
<comment type="caution">
    <text evidence="2">The sequence shown here is derived from an EMBL/GenBank/DDBJ whole genome shotgun (WGS) entry which is preliminary data.</text>
</comment>
<evidence type="ECO:0000313" key="3">
    <source>
        <dbReference type="Proteomes" id="UP000765509"/>
    </source>
</evidence>
<name>A0A9Q3IW59_9BASI</name>
<sequence>MLPADPPIVTESQEAISCHLSEGSSRMVDEVQEPSVDTLAIEISEPMNPSRIKVISLKHPTLIIGDVNQCNILPYQRRPKTLVTSVVKTPHTFNQAVNSHDQDSWLKSINKELSLRNFLEVWDIIDLQPDYKLVETTWVFCIKKNHLNNMVEYKACLCAQGFSQTPGVDFEKTYAPTCRLKSLWCLIAHAISKGLQFHQIDVKSAFLSSPLAKVVYLSIRVLDPCVFFYSKGSSVWLYIHINEIAIFGRDVSTFKEEIAQEFDIKDMGVLEDLGINPWKGFLHVLRYLKGAQELGLVYSQGNQDGVVGYSNTDWGNCQSTRRSVTGYLDQLCGNLILWKTWKQPSVSISTAEAEYKALCELVSELLWLWKWCIECHLLTFNSAIPIYEDNQSCINTVNGDCNLNNCIMKHVDIQLHFIKEAVNSSVVRLVYTPTASMLANFPTKSVSKKILSHSLDSLRVIRLRVRGDVENCNQDQDNQQCATSSPTDATLPLLEI</sequence>
<dbReference type="CDD" id="cd09272">
    <property type="entry name" value="RNase_HI_RT_Ty1"/>
    <property type="match status" value="1"/>
</dbReference>
<dbReference type="Proteomes" id="UP000765509">
    <property type="component" value="Unassembled WGS sequence"/>
</dbReference>